<evidence type="ECO:0000256" key="1">
    <source>
        <dbReference type="SAM" id="MobiDB-lite"/>
    </source>
</evidence>
<sequence length="111" mass="12442">MNSASEIWQDLKERPIPQSNCVNNCTAIAKMKEFKDSDQVIRFLKGLDQQYSAVRSQIMLMDPLPNIGQVYSLLVRQECQYVTPIDESKNLAISGNNSYAGRGQSNRGKGT</sequence>
<evidence type="ECO:0000313" key="2">
    <source>
        <dbReference type="EMBL" id="MCH92637.1"/>
    </source>
</evidence>
<proteinExistence type="predicted"/>
<dbReference type="EMBL" id="LXQA010023111">
    <property type="protein sequence ID" value="MCH92637.1"/>
    <property type="molecule type" value="Genomic_DNA"/>
</dbReference>
<accession>A0A392MYM0</accession>
<dbReference type="GO" id="GO:0016740">
    <property type="term" value="F:transferase activity"/>
    <property type="evidence" value="ECO:0007669"/>
    <property type="project" value="UniProtKB-KW"/>
</dbReference>
<dbReference type="PANTHER" id="PTHR34222">
    <property type="entry name" value="GAG_PRE-INTEGRS DOMAIN-CONTAINING PROTEIN"/>
    <property type="match status" value="1"/>
</dbReference>
<name>A0A392MYM0_9FABA</name>
<evidence type="ECO:0000313" key="3">
    <source>
        <dbReference type="Proteomes" id="UP000265520"/>
    </source>
</evidence>
<comment type="caution">
    <text evidence="2">The sequence shown here is derived from an EMBL/GenBank/DDBJ whole genome shotgun (WGS) entry which is preliminary data.</text>
</comment>
<reference evidence="2 3" key="1">
    <citation type="journal article" date="2018" name="Front. Plant Sci.">
        <title>Red Clover (Trifolium pratense) and Zigzag Clover (T. medium) - A Picture of Genomic Similarities and Differences.</title>
        <authorList>
            <person name="Dluhosova J."/>
            <person name="Istvanek J."/>
            <person name="Nedelnik J."/>
            <person name="Repkova J."/>
        </authorList>
    </citation>
    <scope>NUCLEOTIDE SEQUENCE [LARGE SCALE GENOMIC DNA]</scope>
    <source>
        <strain evidence="3">cv. 10/8</strain>
        <tissue evidence="2">Leaf</tissue>
    </source>
</reference>
<dbReference type="PANTHER" id="PTHR34222:SF99">
    <property type="entry name" value="PROTEIN, PUTATIVE-RELATED"/>
    <property type="match status" value="1"/>
</dbReference>
<dbReference type="Proteomes" id="UP000265520">
    <property type="component" value="Unassembled WGS sequence"/>
</dbReference>
<feature type="region of interest" description="Disordered" evidence="1">
    <location>
        <begin position="91"/>
        <end position="111"/>
    </location>
</feature>
<protein>
    <submittedName>
        <fullName evidence="2">Flavonol sulfotransferase-like protein</fullName>
    </submittedName>
</protein>
<dbReference type="AlphaFoldDB" id="A0A392MYM0"/>
<keyword evidence="3" id="KW-1185">Reference proteome</keyword>
<keyword evidence="2" id="KW-0808">Transferase</keyword>
<organism evidence="2 3">
    <name type="scientific">Trifolium medium</name>
    <dbReference type="NCBI Taxonomy" id="97028"/>
    <lineage>
        <taxon>Eukaryota</taxon>
        <taxon>Viridiplantae</taxon>
        <taxon>Streptophyta</taxon>
        <taxon>Embryophyta</taxon>
        <taxon>Tracheophyta</taxon>
        <taxon>Spermatophyta</taxon>
        <taxon>Magnoliopsida</taxon>
        <taxon>eudicotyledons</taxon>
        <taxon>Gunneridae</taxon>
        <taxon>Pentapetalae</taxon>
        <taxon>rosids</taxon>
        <taxon>fabids</taxon>
        <taxon>Fabales</taxon>
        <taxon>Fabaceae</taxon>
        <taxon>Papilionoideae</taxon>
        <taxon>50 kb inversion clade</taxon>
        <taxon>NPAAA clade</taxon>
        <taxon>Hologalegina</taxon>
        <taxon>IRL clade</taxon>
        <taxon>Trifolieae</taxon>
        <taxon>Trifolium</taxon>
    </lineage>
</organism>